<proteinExistence type="predicted"/>
<dbReference type="Proteomes" id="UP000198646">
    <property type="component" value="Unassembled WGS sequence"/>
</dbReference>
<reference evidence="1 2" key="1">
    <citation type="submission" date="2016-10" db="EMBL/GenBank/DDBJ databases">
        <authorList>
            <person name="Varghese N."/>
            <person name="Submissions S."/>
        </authorList>
    </citation>
    <scope>NUCLEOTIDE SEQUENCE [LARGE SCALE GENOMIC DNA]</scope>
    <source>
        <strain evidence="1 2">DSM 17584</strain>
    </source>
</reference>
<organism evidence="1 2">
    <name type="scientific">Sulfitobacter litoralis</name>
    <dbReference type="NCBI Taxonomy" id="335975"/>
    <lineage>
        <taxon>Bacteria</taxon>
        <taxon>Pseudomonadati</taxon>
        <taxon>Pseudomonadota</taxon>
        <taxon>Alphaproteobacteria</taxon>
        <taxon>Rhodobacterales</taxon>
        <taxon>Roseobacteraceae</taxon>
        <taxon>Sulfitobacter</taxon>
    </lineage>
</organism>
<dbReference type="EMBL" id="FNJD01000030">
    <property type="protein sequence ID" value="SDP71245.1"/>
    <property type="molecule type" value="Genomic_DNA"/>
</dbReference>
<dbReference type="InterPro" id="IPR043733">
    <property type="entry name" value="DUF5677"/>
</dbReference>
<dbReference type="RefSeq" id="WP_141135363.1">
    <property type="nucleotide sequence ID" value="NZ_FNJD01000030.1"/>
</dbReference>
<dbReference type="Pfam" id="PF18928">
    <property type="entry name" value="DUF5677"/>
    <property type="match status" value="1"/>
</dbReference>
<comment type="caution">
    <text evidence="1">The sequence shown here is derived from an EMBL/GenBank/DDBJ whole genome shotgun (WGS) entry which is preliminary data.</text>
</comment>
<sequence length="268" mass="30360">MSDLDPQSYLCEAIEAFEKATEHAVALSESRLGVVHTGRQNRVLMAYSKTIVHAMSIQLLYRNSMKQKPEFGLLDHFSIATLTRTLADASIMTLYLSEPSLSAAEWDLRRHVLFLHDASNRKRFLKAMHKHAGEALSADELDAHRQNKIDILKIITQRSKELGLDKNRIDELSKGQLVFMDGVRGAVREAGLDTNDFDFMHVYLSNHVHSHPVSLLRQEKISFEAPTDFQMIFCGFCLEAATVYLENVNSRVNEFTGDMARDPNGHID</sequence>
<evidence type="ECO:0000313" key="2">
    <source>
        <dbReference type="Proteomes" id="UP000198646"/>
    </source>
</evidence>
<protein>
    <recommendedName>
        <fullName evidence="3">HEPN AbiU2-like domain-containing protein</fullName>
    </recommendedName>
</protein>
<evidence type="ECO:0008006" key="3">
    <source>
        <dbReference type="Google" id="ProtNLM"/>
    </source>
</evidence>
<name>A0ABY0SYE2_9RHOB</name>
<keyword evidence="2" id="KW-1185">Reference proteome</keyword>
<accession>A0ABY0SYE2</accession>
<evidence type="ECO:0000313" key="1">
    <source>
        <dbReference type="EMBL" id="SDP71245.1"/>
    </source>
</evidence>
<gene>
    <name evidence="1" type="ORF">SAMN04488512_1308</name>
</gene>